<dbReference type="EMBL" id="CP002116">
    <property type="protein sequence ID" value="ADK79362.1"/>
    <property type="molecule type" value="Genomic_DNA"/>
</dbReference>
<dbReference type="STRING" id="573413.Spirs_0205"/>
<dbReference type="HOGENOM" id="CLU_754215_0_0_12"/>
<accession>E1RA71</accession>
<keyword evidence="2" id="KW-1185">Reference proteome</keyword>
<protein>
    <submittedName>
        <fullName evidence="1">Uncharacterized protein</fullName>
    </submittedName>
</protein>
<dbReference type="AlphaFoldDB" id="E1RA71"/>
<dbReference type="KEGG" id="ssm:Spirs_0205"/>
<proteinExistence type="predicted"/>
<evidence type="ECO:0000313" key="2">
    <source>
        <dbReference type="Proteomes" id="UP000002318"/>
    </source>
</evidence>
<name>E1RA71_SEDSS</name>
<organism evidence="1 2">
    <name type="scientific">Sediminispirochaeta smaragdinae (strain DSM 11293 / JCM 15392 / SEBR 4228)</name>
    <name type="common">Spirochaeta smaragdinae</name>
    <dbReference type="NCBI Taxonomy" id="573413"/>
    <lineage>
        <taxon>Bacteria</taxon>
        <taxon>Pseudomonadati</taxon>
        <taxon>Spirochaetota</taxon>
        <taxon>Spirochaetia</taxon>
        <taxon>Spirochaetales</taxon>
        <taxon>Spirochaetaceae</taxon>
        <taxon>Sediminispirochaeta</taxon>
    </lineage>
</organism>
<sequence>MEKKSRIILLIGLGLFLCLCSPLFADPGLEALYKEHFDTLVTSVYPLFDVRFFPSGALEDSFSPLEEQRAQELFSVLDDYLDKDEDPHPYLIDARDYGTKAFAEGAFSIGTYAAGDDFPSLFPVIEPKFTPDGNDAMIRLALSKRAFDEEGVATAVAVAQFANLLKQFYDANHNSIVQFINGRNLSEEFLYMRDALMVQDSVIEFYLDASDKTLEGAEFFLADSFFRDQMDSVMMLGYGIDQRMMKFLDTRYQVLLSQQENFESFIDGFDQMIQGAEDNAPDPEQGSEFDLLIYRNRVATMWIFQGWYLALLPGRFPVYDAPEPIKMKLSALLRRWEGMEDDILASEAMLTQKRTEFVARIMEPADG</sequence>
<dbReference type="Proteomes" id="UP000002318">
    <property type="component" value="Chromosome"/>
</dbReference>
<gene>
    <name evidence="1" type="ordered locus">Spirs_0205</name>
</gene>
<evidence type="ECO:0000313" key="1">
    <source>
        <dbReference type="EMBL" id="ADK79362.1"/>
    </source>
</evidence>
<dbReference type="OrthoDB" id="9817287at2"/>
<reference evidence="1 2" key="1">
    <citation type="journal article" date="2010" name="Stand. Genomic Sci.">
        <title>Complete genome sequence of Spirochaeta smaragdinae type strain (SEBR 4228).</title>
        <authorList>
            <person name="Mavromatis K."/>
            <person name="Yasawong M."/>
            <person name="Chertkov O."/>
            <person name="Lapidus A."/>
            <person name="Lucas S."/>
            <person name="Nolan M."/>
            <person name="Del Rio T.G."/>
            <person name="Tice H."/>
            <person name="Cheng J.F."/>
            <person name="Pitluck S."/>
            <person name="Liolios K."/>
            <person name="Ivanova N."/>
            <person name="Tapia R."/>
            <person name="Han C."/>
            <person name="Bruce D."/>
            <person name="Goodwin L."/>
            <person name="Pati A."/>
            <person name="Chen A."/>
            <person name="Palaniappan K."/>
            <person name="Land M."/>
            <person name="Hauser L."/>
            <person name="Chang Y.J."/>
            <person name="Jeffries C.D."/>
            <person name="Detter J.C."/>
            <person name="Rohde M."/>
            <person name="Brambilla E."/>
            <person name="Spring S."/>
            <person name="Goker M."/>
            <person name="Sikorski J."/>
            <person name="Woyke T."/>
            <person name="Bristow J."/>
            <person name="Eisen J.A."/>
            <person name="Markowitz V."/>
            <person name="Hugenholtz P."/>
            <person name="Klenk H.P."/>
            <person name="Kyrpides N.C."/>
        </authorList>
    </citation>
    <scope>NUCLEOTIDE SEQUENCE [LARGE SCALE GENOMIC DNA]</scope>
    <source>
        <strain evidence="2">DSM 11293 / JCM 15392 / SEBR 4228</strain>
    </source>
</reference>